<accession>A0A0C1R7M6</accession>
<dbReference type="RefSeq" id="WP_038082792.1">
    <property type="nucleotide sequence ID" value="NZ_JHEG04000001.1"/>
</dbReference>
<gene>
    <name evidence="3" type="ORF">DA73_0214515</name>
    <name evidence="2" type="ORF">DA73_0400020385</name>
</gene>
<sequence>MTQLHNSDRPKRGRLFPERTISPTEKAKRQAEANAFHQRGRLIFEQIRLQLIQDHYNWFILIEPDSGDYFVAPNSMSALQQALQKHPQGQFAAFRLNETGVCGRI</sequence>
<dbReference type="EMBL" id="JHEG04000001">
    <property type="protein sequence ID" value="KAF3887582.1"/>
    <property type="molecule type" value="Genomic_DNA"/>
</dbReference>
<dbReference type="EMBL" id="JHEG02000043">
    <property type="protein sequence ID" value="KIE11703.1"/>
    <property type="molecule type" value="Genomic_DNA"/>
</dbReference>
<feature type="compositionally biased region" description="Basic and acidic residues" evidence="1">
    <location>
        <begin position="1"/>
        <end position="10"/>
    </location>
</feature>
<organism evidence="3">
    <name type="scientific">Tolypothrix bouteillei VB521301</name>
    <dbReference type="NCBI Taxonomy" id="1479485"/>
    <lineage>
        <taxon>Bacteria</taxon>
        <taxon>Bacillati</taxon>
        <taxon>Cyanobacteriota</taxon>
        <taxon>Cyanophyceae</taxon>
        <taxon>Nostocales</taxon>
        <taxon>Tolypothrichaceae</taxon>
        <taxon>Tolypothrix</taxon>
    </lineage>
</organism>
<dbReference type="Proteomes" id="UP000029738">
    <property type="component" value="Unassembled WGS sequence"/>
</dbReference>
<keyword evidence="4" id="KW-1185">Reference proteome</keyword>
<protein>
    <submittedName>
        <fullName evidence="3">Uncharacterized protein</fullName>
    </submittedName>
</protein>
<reference evidence="3" key="1">
    <citation type="journal article" date="2015" name="Genome Announc.">
        <title>Draft Genome Sequence of Tolypothrix boutellei Strain VB521301.</title>
        <authorList>
            <person name="Chandrababunaidu M.M."/>
            <person name="Singh D."/>
            <person name="Sen D."/>
            <person name="Bhan S."/>
            <person name="Das S."/>
            <person name="Gupta A."/>
            <person name="Adhikary S.P."/>
            <person name="Tripathy S."/>
        </authorList>
    </citation>
    <scope>NUCLEOTIDE SEQUENCE</scope>
    <source>
        <strain evidence="3">VB521301</strain>
    </source>
</reference>
<name>A0A0C1R7M6_9CYAN</name>
<evidence type="ECO:0000313" key="2">
    <source>
        <dbReference type="EMBL" id="KAF3887582.1"/>
    </source>
</evidence>
<dbReference type="AlphaFoldDB" id="A0A0C1R7M6"/>
<comment type="caution">
    <text evidence="3">The sequence shown here is derived from an EMBL/GenBank/DDBJ whole genome shotgun (WGS) entry which is preliminary data.</text>
</comment>
<feature type="region of interest" description="Disordered" evidence="1">
    <location>
        <begin position="1"/>
        <end position="32"/>
    </location>
</feature>
<evidence type="ECO:0000313" key="4">
    <source>
        <dbReference type="Proteomes" id="UP000029738"/>
    </source>
</evidence>
<evidence type="ECO:0000256" key="1">
    <source>
        <dbReference type="SAM" id="MobiDB-lite"/>
    </source>
</evidence>
<reference evidence="2" key="2">
    <citation type="submission" date="2019-11" db="EMBL/GenBank/DDBJ databases">
        <title>Improved Assembly of Tolypothrix boutellei genome.</title>
        <authorList>
            <person name="Sarangi A.N."/>
            <person name="Mukherjee M."/>
            <person name="Ghosh S."/>
            <person name="Singh D."/>
            <person name="Das A."/>
            <person name="Kant S."/>
            <person name="Prusty A."/>
            <person name="Tripathy S."/>
        </authorList>
    </citation>
    <scope>NUCLEOTIDE SEQUENCE</scope>
    <source>
        <strain evidence="2">VB521301</strain>
    </source>
</reference>
<proteinExistence type="predicted"/>
<dbReference type="OrthoDB" id="514289at2"/>
<evidence type="ECO:0000313" key="3">
    <source>
        <dbReference type="EMBL" id="KIE11703.1"/>
    </source>
</evidence>